<protein>
    <recommendedName>
        <fullName evidence="12">Benzoylformate decarboxylase</fullName>
    </recommendedName>
</protein>
<dbReference type="InterPro" id="IPR029035">
    <property type="entry name" value="DHS-like_NAD/FAD-binding_dom"/>
</dbReference>
<dbReference type="Pfam" id="PF02775">
    <property type="entry name" value="TPP_enzyme_C"/>
    <property type="match status" value="1"/>
</dbReference>
<proteinExistence type="inferred from homology"/>
<dbReference type="GO" id="GO:0000287">
    <property type="term" value="F:magnesium ion binding"/>
    <property type="evidence" value="ECO:0007669"/>
    <property type="project" value="InterPro"/>
</dbReference>
<dbReference type="AlphaFoldDB" id="A0AAD3YDX0"/>
<evidence type="ECO:0000259" key="8">
    <source>
        <dbReference type="Pfam" id="PF02775"/>
    </source>
</evidence>
<feature type="domain" description="Thiamine pyrophosphate enzyme central" evidence="7">
    <location>
        <begin position="202"/>
        <end position="335"/>
    </location>
</feature>
<evidence type="ECO:0000256" key="2">
    <source>
        <dbReference type="ARBA" id="ARBA00007812"/>
    </source>
</evidence>
<feature type="domain" description="Thiamine pyrophosphate enzyme N-terminal TPP-binding" evidence="9">
    <location>
        <begin position="16"/>
        <end position="124"/>
    </location>
</feature>
<evidence type="ECO:0000256" key="4">
    <source>
        <dbReference type="ARBA" id="ARBA00023052"/>
    </source>
</evidence>
<reference evidence="10" key="1">
    <citation type="journal article" date="2023" name="BMC Genomics">
        <title>Chromosome-level genome assemblies of Cutaneotrichosporon spp. (Trichosporonales, Basidiomycota) reveal imbalanced evolution between nucleotide sequences and chromosome synteny.</title>
        <authorList>
            <person name="Kobayashi Y."/>
            <person name="Kayamori A."/>
            <person name="Aoki K."/>
            <person name="Shiwa Y."/>
            <person name="Matsutani M."/>
            <person name="Fujita N."/>
            <person name="Sugita T."/>
            <person name="Iwasaki W."/>
            <person name="Tanaka N."/>
            <person name="Takashima M."/>
        </authorList>
    </citation>
    <scope>NUCLEOTIDE SEQUENCE</scope>
    <source>
        <strain evidence="10">HIS016</strain>
    </source>
</reference>
<dbReference type="Gene3D" id="3.40.50.970">
    <property type="match status" value="2"/>
</dbReference>
<dbReference type="CDD" id="cd07035">
    <property type="entry name" value="TPP_PYR_POX_like"/>
    <property type="match status" value="1"/>
</dbReference>
<dbReference type="GO" id="GO:0030976">
    <property type="term" value="F:thiamine pyrophosphate binding"/>
    <property type="evidence" value="ECO:0007669"/>
    <property type="project" value="InterPro"/>
</dbReference>
<dbReference type="GO" id="GO:0050660">
    <property type="term" value="F:flavin adenine dinucleotide binding"/>
    <property type="evidence" value="ECO:0007669"/>
    <property type="project" value="TreeGrafter"/>
</dbReference>
<dbReference type="EMBL" id="BTCM01000005">
    <property type="protein sequence ID" value="GMK58553.1"/>
    <property type="molecule type" value="Genomic_DNA"/>
</dbReference>
<evidence type="ECO:0000313" key="10">
    <source>
        <dbReference type="EMBL" id="GMK58553.1"/>
    </source>
</evidence>
<evidence type="ECO:0000313" key="11">
    <source>
        <dbReference type="Proteomes" id="UP001222932"/>
    </source>
</evidence>
<dbReference type="InterPro" id="IPR011766">
    <property type="entry name" value="TPP_enzyme_TPP-bd"/>
</dbReference>
<dbReference type="InterPro" id="IPR012001">
    <property type="entry name" value="Thiamin_PyroP_enz_TPP-bd_dom"/>
</dbReference>
<evidence type="ECO:0000259" key="7">
    <source>
        <dbReference type="Pfam" id="PF00205"/>
    </source>
</evidence>
<reference evidence="10" key="2">
    <citation type="submission" date="2023-06" db="EMBL/GenBank/DDBJ databases">
        <authorList>
            <person name="Kobayashi Y."/>
            <person name="Kayamori A."/>
            <person name="Aoki K."/>
            <person name="Shiwa Y."/>
            <person name="Fujita N."/>
            <person name="Sugita T."/>
            <person name="Iwasaki W."/>
            <person name="Tanaka N."/>
            <person name="Takashima M."/>
        </authorList>
    </citation>
    <scope>NUCLEOTIDE SEQUENCE</scope>
    <source>
        <strain evidence="10">HIS016</strain>
    </source>
</reference>
<dbReference type="GO" id="GO:0005739">
    <property type="term" value="C:mitochondrion"/>
    <property type="evidence" value="ECO:0007669"/>
    <property type="project" value="UniProtKB-SubCell"/>
</dbReference>
<keyword evidence="3" id="KW-0809">Transit peptide</keyword>
<comment type="similarity">
    <text evidence="2 6">Belongs to the TPP enzyme family.</text>
</comment>
<evidence type="ECO:0008006" key="12">
    <source>
        <dbReference type="Google" id="ProtNLM"/>
    </source>
</evidence>
<dbReference type="InterPro" id="IPR029061">
    <property type="entry name" value="THDP-binding"/>
</dbReference>
<accession>A0AAD3YDX0</accession>
<dbReference type="NCBIfam" id="NF005485">
    <property type="entry name" value="PRK07092.1"/>
    <property type="match status" value="1"/>
</dbReference>
<evidence type="ECO:0000256" key="3">
    <source>
        <dbReference type="ARBA" id="ARBA00022946"/>
    </source>
</evidence>
<name>A0AAD3YDX0_9TREE</name>
<dbReference type="GO" id="GO:0003984">
    <property type="term" value="F:acetolactate synthase activity"/>
    <property type="evidence" value="ECO:0007669"/>
    <property type="project" value="TreeGrafter"/>
</dbReference>
<sequence length="534" mass="55687">MRLTALLNMAKPGPTVLESAFAILRAHGMKTMFGNPGSNELPFLAGMPADFDYVLGLHEGTVVGMADGYAQASGEPVLVSLHAASGSGNAMGALTNARYSHSPLVLLAGQQVRRTVGQEVMLSSVDAALLPRPLVKHAHEPLSPQDVPRALTHAILEATTEPRGPVYLSVPWDDWAAPALADDTHLPTRRVRTAGRLSADLVAELVERLDAATSPVLVLGPDADGAQPSAVALAERLGCPVWVAPSPCRAPFPTGHGLFAGILPTGVEGVRARLEGHDAVLVAGAPVMRYHRWEPGAYLSGTPDVMHLTCDASEATRAPYGDAVVASIAPALHALAERVADRGRGPWPAREIAPAPSAEEGMTGEEVLDVINAHTHEGISYVNETTTLDASWMARVALTRPGQYHFPASGGLGFGLPAAVGIALARPEITVVATVGDGSANYGITALWTAAQRGTRVVFVIVNNGTYGALRRFAAAMDASNAPGLDVPGIDFVQLAQGYGVPASRTASKAGFERAYRNALAAEGPVLIDARVLP</sequence>
<dbReference type="Proteomes" id="UP001222932">
    <property type="component" value="Unassembled WGS sequence"/>
</dbReference>
<dbReference type="Gene3D" id="3.40.50.1220">
    <property type="entry name" value="TPP-binding domain"/>
    <property type="match status" value="1"/>
</dbReference>
<organism evidence="10 11">
    <name type="scientific">Cutaneotrichosporon spelunceum</name>
    <dbReference type="NCBI Taxonomy" id="1672016"/>
    <lineage>
        <taxon>Eukaryota</taxon>
        <taxon>Fungi</taxon>
        <taxon>Dikarya</taxon>
        <taxon>Basidiomycota</taxon>
        <taxon>Agaricomycotina</taxon>
        <taxon>Tremellomycetes</taxon>
        <taxon>Trichosporonales</taxon>
        <taxon>Trichosporonaceae</taxon>
        <taxon>Cutaneotrichosporon</taxon>
    </lineage>
</organism>
<dbReference type="InterPro" id="IPR012000">
    <property type="entry name" value="Thiamin_PyroP_enz_cen_dom"/>
</dbReference>
<evidence type="ECO:0000259" key="9">
    <source>
        <dbReference type="Pfam" id="PF02776"/>
    </source>
</evidence>
<keyword evidence="4 6" id="KW-0786">Thiamine pyrophosphate</keyword>
<keyword evidence="5" id="KW-0496">Mitochondrion</keyword>
<comment type="caution">
    <text evidence="10">The sequence shown here is derived from an EMBL/GenBank/DDBJ whole genome shotgun (WGS) entry which is preliminary data.</text>
</comment>
<gene>
    <name evidence="10" type="ORF">CspeluHIS016_0505850</name>
</gene>
<dbReference type="Pfam" id="PF02776">
    <property type="entry name" value="TPP_enzyme_N"/>
    <property type="match status" value="1"/>
</dbReference>
<comment type="subcellular location">
    <subcellularLocation>
        <location evidence="1">Mitochondrion</location>
    </subcellularLocation>
</comment>
<dbReference type="CDD" id="cd02002">
    <property type="entry name" value="TPP_BFDC"/>
    <property type="match status" value="1"/>
</dbReference>
<evidence type="ECO:0000256" key="5">
    <source>
        <dbReference type="ARBA" id="ARBA00023128"/>
    </source>
</evidence>
<feature type="domain" description="Thiamine pyrophosphate enzyme TPP-binding" evidence="8">
    <location>
        <begin position="391"/>
        <end position="529"/>
    </location>
</feature>
<dbReference type="PANTHER" id="PTHR18968">
    <property type="entry name" value="THIAMINE PYROPHOSPHATE ENZYMES"/>
    <property type="match status" value="1"/>
</dbReference>
<evidence type="ECO:0000256" key="1">
    <source>
        <dbReference type="ARBA" id="ARBA00004173"/>
    </source>
</evidence>
<dbReference type="Pfam" id="PF00205">
    <property type="entry name" value="TPP_enzyme_M"/>
    <property type="match status" value="1"/>
</dbReference>
<dbReference type="SUPFAM" id="SSF52467">
    <property type="entry name" value="DHS-like NAD/FAD-binding domain"/>
    <property type="match status" value="1"/>
</dbReference>
<dbReference type="InterPro" id="IPR045229">
    <property type="entry name" value="TPP_enz"/>
</dbReference>
<dbReference type="SUPFAM" id="SSF52518">
    <property type="entry name" value="Thiamin diphosphate-binding fold (THDP-binding)"/>
    <property type="match status" value="2"/>
</dbReference>
<dbReference type="PANTHER" id="PTHR18968:SF133">
    <property type="entry name" value="BENZOYLFORMATE DECARBOXYLASE"/>
    <property type="match status" value="1"/>
</dbReference>
<keyword evidence="11" id="KW-1185">Reference proteome</keyword>
<evidence type="ECO:0000256" key="6">
    <source>
        <dbReference type="RuleBase" id="RU362132"/>
    </source>
</evidence>